<protein>
    <submittedName>
        <fullName evidence="2">Molybdopterin-dependent oxidoreductase</fullName>
    </submittedName>
</protein>
<evidence type="ECO:0000313" key="3">
    <source>
        <dbReference type="Proteomes" id="UP001155241"/>
    </source>
</evidence>
<dbReference type="Gene3D" id="3.90.1170.50">
    <property type="entry name" value="Aldehyde oxidase/xanthine dehydrogenase, a/b hammerhead"/>
    <property type="match status" value="1"/>
</dbReference>
<dbReference type="InterPro" id="IPR012368">
    <property type="entry name" value="OxRdtase_Mopterin-bd_su_IorB"/>
</dbReference>
<dbReference type="InterPro" id="IPR008274">
    <property type="entry name" value="AldOxase/xan_DH_MoCoBD1"/>
</dbReference>
<accession>A0A9X2F9K2</accession>
<dbReference type="InterPro" id="IPR037165">
    <property type="entry name" value="AldOxase/xan_DH_Mopterin-bd_sf"/>
</dbReference>
<feature type="domain" description="Aldehyde oxidase/xanthine dehydrogenase a/b hammerhead" evidence="1">
    <location>
        <begin position="221"/>
        <end position="300"/>
    </location>
</feature>
<dbReference type="PANTHER" id="PTHR47495">
    <property type="entry name" value="ALDEHYDE DEHYDROGENASE"/>
    <property type="match status" value="1"/>
</dbReference>
<dbReference type="GO" id="GO:0016491">
    <property type="term" value="F:oxidoreductase activity"/>
    <property type="evidence" value="ECO:0007669"/>
    <property type="project" value="InterPro"/>
</dbReference>
<dbReference type="InterPro" id="IPR000674">
    <property type="entry name" value="Ald_Oxase/Xan_DH_a/b"/>
</dbReference>
<dbReference type="PANTHER" id="PTHR47495:SF1">
    <property type="entry name" value="BLL3820 PROTEIN"/>
    <property type="match status" value="1"/>
</dbReference>
<dbReference type="AlphaFoldDB" id="A0A9X2F9K2"/>
<dbReference type="InterPro" id="IPR052516">
    <property type="entry name" value="N-heterocyclic_Hydroxylase"/>
</dbReference>
<dbReference type="PIRSF" id="PIRSF036389">
    <property type="entry name" value="IOR_B"/>
    <property type="match status" value="1"/>
</dbReference>
<evidence type="ECO:0000259" key="1">
    <source>
        <dbReference type="SMART" id="SM01008"/>
    </source>
</evidence>
<dbReference type="Pfam" id="PF02738">
    <property type="entry name" value="MoCoBD_1"/>
    <property type="match status" value="1"/>
</dbReference>
<sequence length="707" mass="76148">MNDANLELERYELREPQRYEFATDRRVFNATLGAGLMLLLARDNSHAQPGRRQPRRGEPLGDRLHVAEDGIVTVLTSKVEVGQGSRTQITQAAAEELRLPIEKIQLVMADTEQCPDDGGTAGSRTTPSTVPRVRSACAAARERLVELAAATLEVEPGEVQYDRGTFTTAGRTMSLADLVREAEVAESLQAPPNGEAQVRRVSEWQVLGVPTNKVGAEAIVTGQHRYPSDYQLPGMEYGKVLRPPSYGAKLTSIDLEAGQKLEGVTVVRDGDFVGCTAPSSWQAGKAIEALVATAEWETVDHPSSENLFTHLKETAREGGGRRGRRGGGAAGDVDAALESANQSIDSSFEIAYIQHAPMEPRAAVAEWSDGKLTVWTGSQQPSRVEGELRGAFGLRGDGVRVIVPDTGGGFGGKHTGEAAVEAARLAKAAGKPVSLRWTREEEFTWAYFRPAGLIEVKAALDDQGRIVAWDFANYNSGGSALDTPYRVPNKRERVLECDSPLRQGSYRALASTANTFAREVAMDELAELAGVDPLDFRLAHLEEGRLRNVLVAATEKFGWRKRRAEGRNIGLACGTEKGSYVAACVEADVVDGEVQNLLVCQAYECGAIHNPTNLRSQVEGAIVMGLGAALREAMEFSDGQIQNASFYSYEVPRMRDLPEMELVLVNRPDLPSVGAGETPIIAIAPALAGAVYAATGGRSRSMPLKLG</sequence>
<comment type="caution">
    <text evidence="2">The sequence shown here is derived from an EMBL/GenBank/DDBJ whole genome shotgun (WGS) entry which is preliminary data.</text>
</comment>
<dbReference type="RefSeq" id="WP_252852254.1">
    <property type="nucleotide sequence ID" value="NZ_JAMXLR010000036.1"/>
</dbReference>
<name>A0A9X2F9K2_9BACT</name>
<dbReference type="SUPFAM" id="SSF56003">
    <property type="entry name" value="Molybdenum cofactor-binding domain"/>
    <property type="match status" value="2"/>
</dbReference>
<dbReference type="EMBL" id="JAMXLR010000036">
    <property type="protein sequence ID" value="MCO6044148.1"/>
    <property type="molecule type" value="Genomic_DNA"/>
</dbReference>
<dbReference type="Proteomes" id="UP001155241">
    <property type="component" value="Unassembled WGS sequence"/>
</dbReference>
<proteinExistence type="predicted"/>
<dbReference type="InterPro" id="IPR046867">
    <property type="entry name" value="AldOxase/xan_DH_MoCoBD2"/>
</dbReference>
<reference evidence="2" key="1">
    <citation type="submission" date="2022-06" db="EMBL/GenBank/DDBJ databases">
        <title>Aeoliella straminimaris, a novel planctomycete from sediments.</title>
        <authorList>
            <person name="Vitorino I.R."/>
            <person name="Lage O.M."/>
        </authorList>
    </citation>
    <scope>NUCLEOTIDE SEQUENCE</scope>
    <source>
        <strain evidence="2">ICT_H6.2</strain>
    </source>
</reference>
<gene>
    <name evidence="2" type="ORF">NG895_09535</name>
</gene>
<dbReference type="Gene3D" id="3.30.365.10">
    <property type="entry name" value="Aldehyde oxidase/xanthine dehydrogenase, molybdopterin binding domain"/>
    <property type="match status" value="4"/>
</dbReference>
<keyword evidence="3" id="KW-1185">Reference proteome</keyword>
<organism evidence="2 3">
    <name type="scientific">Aeoliella straminimaris</name>
    <dbReference type="NCBI Taxonomy" id="2954799"/>
    <lineage>
        <taxon>Bacteria</taxon>
        <taxon>Pseudomonadati</taxon>
        <taxon>Planctomycetota</taxon>
        <taxon>Planctomycetia</taxon>
        <taxon>Pirellulales</taxon>
        <taxon>Lacipirellulaceae</taxon>
        <taxon>Aeoliella</taxon>
    </lineage>
</organism>
<dbReference type="Pfam" id="PF20256">
    <property type="entry name" value="MoCoBD_2"/>
    <property type="match status" value="2"/>
</dbReference>
<evidence type="ECO:0000313" key="2">
    <source>
        <dbReference type="EMBL" id="MCO6044148.1"/>
    </source>
</evidence>
<dbReference type="SMART" id="SM01008">
    <property type="entry name" value="Ald_Xan_dh_C"/>
    <property type="match status" value="1"/>
</dbReference>